<evidence type="ECO:0000313" key="3">
    <source>
        <dbReference type="Proteomes" id="UP000798488"/>
    </source>
</evidence>
<dbReference type="InterPro" id="IPR013830">
    <property type="entry name" value="SGNH_hydro"/>
</dbReference>
<proteinExistence type="predicted"/>
<dbReference type="InterPro" id="IPR051532">
    <property type="entry name" value="Ester_Hydrolysis_Enzymes"/>
</dbReference>
<accession>A0A9D2WRP5</accession>
<gene>
    <name evidence="2" type="primary">tesA</name>
    <name evidence="2" type="ORF">SPSYN_00120</name>
</gene>
<dbReference type="InterPro" id="IPR036514">
    <property type="entry name" value="SGNH_hydro_sf"/>
</dbReference>
<keyword evidence="2" id="KW-0378">Hydrolase</keyword>
<dbReference type="Proteomes" id="UP000798488">
    <property type="component" value="Unassembled WGS sequence"/>
</dbReference>
<dbReference type="Pfam" id="PF13472">
    <property type="entry name" value="Lipase_GDSL_2"/>
    <property type="match status" value="1"/>
</dbReference>
<dbReference type="RefSeq" id="WP_161820564.1">
    <property type="nucleotide sequence ID" value="NZ_LSRS01000001.1"/>
</dbReference>
<reference evidence="2" key="1">
    <citation type="submission" date="2016-02" db="EMBL/GenBank/DDBJ databases">
        <title>Draft Genome Sequence of Sporotomaculum syntrophicum Strain FB, a Syntrophic Benzoate Degrader.</title>
        <authorList>
            <person name="Nobu M.K."/>
            <person name="Narihiro T."/>
            <person name="Qiu Y.-L."/>
            <person name="Ohashi A."/>
            <person name="Liu W.-T."/>
            <person name="Yuji S."/>
        </authorList>
    </citation>
    <scope>NUCLEOTIDE SEQUENCE</scope>
    <source>
        <strain evidence="2">FB</strain>
    </source>
</reference>
<dbReference type="OrthoDB" id="9777593at2"/>
<dbReference type="EMBL" id="LSRS01000001">
    <property type="protein sequence ID" value="KAF1086402.1"/>
    <property type="molecule type" value="Genomic_DNA"/>
</dbReference>
<evidence type="ECO:0000259" key="1">
    <source>
        <dbReference type="Pfam" id="PF13472"/>
    </source>
</evidence>
<dbReference type="GO" id="GO:0106435">
    <property type="term" value="F:carboxylesterase activity"/>
    <property type="evidence" value="ECO:0007669"/>
    <property type="project" value="UniProtKB-EC"/>
</dbReference>
<keyword evidence="3" id="KW-1185">Reference proteome</keyword>
<dbReference type="PANTHER" id="PTHR30383:SF5">
    <property type="entry name" value="SGNH HYDROLASE-TYPE ESTERASE DOMAIN-CONTAINING PROTEIN"/>
    <property type="match status" value="1"/>
</dbReference>
<dbReference type="Gene3D" id="3.40.50.1110">
    <property type="entry name" value="SGNH hydrolase"/>
    <property type="match status" value="1"/>
</dbReference>
<dbReference type="EC" id="3.1.1.1" evidence="2"/>
<name>A0A9D2WRP5_9FIRM</name>
<dbReference type="SUPFAM" id="SSF52266">
    <property type="entry name" value="SGNH hydrolase"/>
    <property type="match status" value="1"/>
</dbReference>
<dbReference type="PANTHER" id="PTHR30383">
    <property type="entry name" value="THIOESTERASE 1/PROTEASE 1/LYSOPHOSPHOLIPASE L1"/>
    <property type="match status" value="1"/>
</dbReference>
<organism evidence="2 3">
    <name type="scientific">Sporotomaculum syntrophicum</name>
    <dbReference type="NCBI Taxonomy" id="182264"/>
    <lineage>
        <taxon>Bacteria</taxon>
        <taxon>Bacillati</taxon>
        <taxon>Bacillota</taxon>
        <taxon>Clostridia</taxon>
        <taxon>Eubacteriales</taxon>
        <taxon>Desulfallaceae</taxon>
        <taxon>Sporotomaculum</taxon>
    </lineage>
</organism>
<comment type="caution">
    <text evidence="2">The sequence shown here is derived from an EMBL/GenBank/DDBJ whole genome shotgun (WGS) entry which is preliminary data.</text>
</comment>
<evidence type="ECO:0000313" key="2">
    <source>
        <dbReference type="EMBL" id="KAF1086402.1"/>
    </source>
</evidence>
<feature type="domain" description="SGNH hydrolase-type esterase" evidence="1">
    <location>
        <begin position="7"/>
        <end position="182"/>
    </location>
</feature>
<protein>
    <submittedName>
        <fullName evidence="2">Esterase TesA</fullName>
        <ecNumber evidence="2">3.1.1.1</ecNumber>
    </submittedName>
</protein>
<dbReference type="GO" id="GO:0004622">
    <property type="term" value="F:phosphatidylcholine lysophospholipase activity"/>
    <property type="evidence" value="ECO:0007669"/>
    <property type="project" value="TreeGrafter"/>
</dbReference>
<dbReference type="AlphaFoldDB" id="A0A9D2WRP5"/>
<sequence>MSSSIICLGDSITYGYPVGPEFSWVEHLQQRTSINLINSGVNGSTSRDMLRRYRRYTAAEISHVHILGGGNDALQQLTWDETQRNIKDLVELIKQRGAIPILGLLTPLCYDPAGGGEFVPASAMSFLTKWKARYRDWLRDYAETESVWLIDYFTPFCIPGTGEGDGQYYYDESHLNDKGHELLAEVAEKTWLKLLA</sequence>